<feature type="compositionally biased region" description="Basic and acidic residues" evidence="1">
    <location>
        <begin position="33"/>
        <end position="44"/>
    </location>
</feature>
<protein>
    <submittedName>
        <fullName evidence="2">Uncharacterized protein</fullName>
    </submittedName>
</protein>
<feature type="region of interest" description="Disordered" evidence="1">
    <location>
        <begin position="20"/>
        <end position="79"/>
    </location>
</feature>
<sequence length="112" mass="12010">MMLAELIYVATATVGTGFCCDRDKQMRGGGMGEEGREERREGGGGERQTQGAREVKYDRITPAGKGGESGGETENDTSHLDGLLNWAELKLLLNGSSSTASFPRMSHSTRVV</sequence>
<organism evidence="2 3">
    <name type="scientific">Pleuronectes platessa</name>
    <name type="common">European plaice</name>
    <dbReference type="NCBI Taxonomy" id="8262"/>
    <lineage>
        <taxon>Eukaryota</taxon>
        <taxon>Metazoa</taxon>
        <taxon>Chordata</taxon>
        <taxon>Craniata</taxon>
        <taxon>Vertebrata</taxon>
        <taxon>Euteleostomi</taxon>
        <taxon>Actinopterygii</taxon>
        <taxon>Neopterygii</taxon>
        <taxon>Teleostei</taxon>
        <taxon>Neoteleostei</taxon>
        <taxon>Acanthomorphata</taxon>
        <taxon>Carangaria</taxon>
        <taxon>Pleuronectiformes</taxon>
        <taxon>Pleuronectoidei</taxon>
        <taxon>Pleuronectidae</taxon>
        <taxon>Pleuronectes</taxon>
    </lineage>
</organism>
<keyword evidence="3" id="KW-1185">Reference proteome</keyword>
<proteinExistence type="predicted"/>
<reference evidence="2" key="1">
    <citation type="submission" date="2020-03" db="EMBL/GenBank/DDBJ databases">
        <authorList>
            <person name="Weist P."/>
        </authorList>
    </citation>
    <scope>NUCLEOTIDE SEQUENCE</scope>
</reference>
<gene>
    <name evidence="2" type="ORF">PLEPLA_LOCUS827</name>
</gene>
<evidence type="ECO:0000313" key="2">
    <source>
        <dbReference type="EMBL" id="CAB1413127.1"/>
    </source>
</evidence>
<dbReference type="Proteomes" id="UP001153269">
    <property type="component" value="Unassembled WGS sequence"/>
</dbReference>
<evidence type="ECO:0000313" key="3">
    <source>
        <dbReference type="Proteomes" id="UP001153269"/>
    </source>
</evidence>
<comment type="caution">
    <text evidence="2">The sequence shown here is derived from an EMBL/GenBank/DDBJ whole genome shotgun (WGS) entry which is preliminary data.</text>
</comment>
<evidence type="ECO:0000256" key="1">
    <source>
        <dbReference type="SAM" id="MobiDB-lite"/>
    </source>
</evidence>
<dbReference type="EMBL" id="CADEAL010000038">
    <property type="protein sequence ID" value="CAB1413127.1"/>
    <property type="molecule type" value="Genomic_DNA"/>
</dbReference>
<accession>A0A9N7THL4</accession>
<name>A0A9N7THL4_PLEPL</name>
<dbReference type="AlphaFoldDB" id="A0A9N7THL4"/>